<dbReference type="Proteomes" id="UP001243989">
    <property type="component" value="Unassembled WGS sequence"/>
</dbReference>
<evidence type="ECO:0000313" key="1">
    <source>
        <dbReference type="EMBL" id="KAK1654331.1"/>
    </source>
</evidence>
<proteinExistence type="predicted"/>
<protein>
    <submittedName>
        <fullName evidence="1">Uncharacterized protein</fullName>
    </submittedName>
</protein>
<evidence type="ECO:0000313" key="2">
    <source>
        <dbReference type="Proteomes" id="UP001243989"/>
    </source>
</evidence>
<gene>
    <name evidence="1" type="ORF">BDP81DRAFT_81499</name>
</gene>
<keyword evidence="2" id="KW-1185">Reference proteome</keyword>
<dbReference type="AlphaFoldDB" id="A0AAJ0EJR1"/>
<organism evidence="1 2">
    <name type="scientific">Colletotrichum phormii</name>
    <dbReference type="NCBI Taxonomy" id="359342"/>
    <lineage>
        <taxon>Eukaryota</taxon>
        <taxon>Fungi</taxon>
        <taxon>Dikarya</taxon>
        <taxon>Ascomycota</taxon>
        <taxon>Pezizomycotina</taxon>
        <taxon>Sordariomycetes</taxon>
        <taxon>Hypocreomycetidae</taxon>
        <taxon>Glomerellales</taxon>
        <taxon>Glomerellaceae</taxon>
        <taxon>Colletotrichum</taxon>
        <taxon>Colletotrichum acutatum species complex</taxon>
    </lineage>
</organism>
<comment type="caution">
    <text evidence="1">The sequence shown here is derived from an EMBL/GenBank/DDBJ whole genome shotgun (WGS) entry which is preliminary data.</text>
</comment>
<dbReference type="RefSeq" id="XP_060450375.1">
    <property type="nucleotide sequence ID" value="XM_060596324.1"/>
</dbReference>
<accession>A0AAJ0EJR1</accession>
<name>A0AAJ0EJR1_9PEZI</name>
<dbReference type="GeneID" id="85481186"/>
<sequence>MWRYPIRQALSHPLALSGDALRSAGLATEGGTIDFSWTSHVTLVGESCPLCDTVLLAEVQYSIELASRVQRDIRVLLMPKILVPTWARTRQSLIPLTGGLNRNAMVE</sequence>
<reference evidence="1" key="1">
    <citation type="submission" date="2021-06" db="EMBL/GenBank/DDBJ databases">
        <title>Comparative genomics, transcriptomics and evolutionary studies reveal genomic signatures of adaptation to plant cell wall in hemibiotrophic fungi.</title>
        <authorList>
            <consortium name="DOE Joint Genome Institute"/>
            <person name="Baroncelli R."/>
            <person name="Diaz J.F."/>
            <person name="Benocci T."/>
            <person name="Peng M."/>
            <person name="Battaglia E."/>
            <person name="Haridas S."/>
            <person name="Andreopoulos W."/>
            <person name="Labutti K."/>
            <person name="Pangilinan J."/>
            <person name="Floch G.L."/>
            <person name="Makela M.R."/>
            <person name="Henrissat B."/>
            <person name="Grigoriev I.V."/>
            <person name="Crouch J.A."/>
            <person name="De Vries R.P."/>
            <person name="Sukno S.A."/>
            <person name="Thon M.R."/>
        </authorList>
    </citation>
    <scope>NUCLEOTIDE SEQUENCE</scope>
    <source>
        <strain evidence="1">CBS 102054</strain>
    </source>
</reference>
<dbReference type="EMBL" id="JAHMHQ010000002">
    <property type="protein sequence ID" value="KAK1654331.1"/>
    <property type="molecule type" value="Genomic_DNA"/>
</dbReference>